<keyword evidence="1" id="KW-0472">Membrane</keyword>
<keyword evidence="1" id="KW-1133">Transmembrane helix</keyword>
<organism evidence="2 3">
    <name type="scientific">Elysia crispata</name>
    <name type="common">lettuce slug</name>
    <dbReference type="NCBI Taxonomy" id="231223"/>
    <lineage>
        <taxon>Eukaryota</taxon>
        <taxon>Metazoa</taxon>
        <taxon>Spiralia</taxon>
        <taxon>Lophotrochozoa</taxon>
        <taxon>Mollusca</taxon>
        <taxon>Gastropoda</taxon>
        <taxon>Heterobranchia</taxon>
        <taxon>Euthyneura</taxon>
        <taxon>Panpulmonata</taxon>
        <taxon>Sacoglossa</taxon>
        <taxon>Placobranchoidea</taxon>
        <taxon>Plakobranchidae</taxon>
        <taxon>Elysia</taxon>
    </lineage>
</organism>
<protein>
    <submittedName>
        <fullName evidence="2">Uncharacterized protein</fullName>
    </submittedName>
</protein>
<evidence type="ECO:0000256" key="1">
    <source>
        <dbReference type="SAM" id="Phobius"/>
    </source>
</evidence>
<evidence type="ECO:0000313" key="2">
    <source>
        <dbReference type="EMBL" id="KAK3706218.1"/>
    </source>
</evidence>
<keyword evidence="1" id="KW-0812">Transmembrane</keyword>
<reference evidence="2" key="1">
    <citation type="journal article" date="2023" name="G3 (Bethesda)">
        <title>A reference genome for the long-term kleptoplast-retaining sea slug Elysia crispata morphotype clarki.</title>
        <authorList>
            <person name="Eastman K.E."/>
            <person name="Pendleton A.L."/>
            <person name="Shaikh M.A."/>
            <person name="Suttiyut T."/>
            <person name="Ogas R."/>
            <person name="Tomko P."/>
            <person name="Gavelis G."/>
            <person name="Widhalm J.R."/>
            <person name="Wisecaver J.H."/>
        </authorList>
    </citation>
    <scope>NUCLEOTIDE SEQUENCE</scope>
    <source>
        <strain evidence="2">ECLA1</strain>
    </source>
</reference>
<evidence type="ECO:0000313" key="3">
    <source>
        <dbReference type="Proteomes" id="UP001283361"/>
    </source>
</evidence>
<sequence>MDPNFSIKIVEESNLYALQYDSNKPLDFDQNKREQFIVMVFLISIRLNFIGIQKLDYGKMADMNAFETIKRNL</sequence>
<dbReference type="AlphaFoldDB" id="A0AAE0XS09"/>
<keyword evidence="3" id="KW-1185">Reference proteome</keyword>
<dbReference type="Proteomes" id="UP001283361">
    <property type="component" value="Unassembled WGS sequence"/>
</dbReference>
<feature type="transmembrane region" description="Helical" evidence="1">
    <location>
        <begin position="35"/>
        <end position="52"/>
    </location>
</feature>
<accession>A0AAE0XS09</accession>
<proteinExistence type="predicted"/>
<gene>
    <name evidence="2" type="ORF">RRG08_038481</name>
</gene>
<comment type="caution">
    <text evidence="2">The sequence shown here is derived from an EMBL/GenBank/DDBJ whole genome shotgun (WGS) entry which is preliminary data.</text>
</comment>
<name>A0AAE0XS09_9GAST</name>
<dbReference type="EMBL" id="JAWDGP010007751">
    <property type="protein sequence ID" value="KAK3706218.1"/>
    <property type="molecule type" value="Genomic_DNA"/>
</dbReference>